<sequence>MNGTDVITGIADAVVPAEDGRPEVIIDWKSDVNPSTTTLAHYQAQVRAYMDMTGARLGLIVMATSGTVISLDTV</sequence>
<accession>A0A9N7CC24</accession>
<name>A0A9N7CC24_9PROT</name>
<dbReference type="EMBL" id="CP019875">
    <property type="protein sequence ID" value="AQU88387.1"/>
    <property type="molecule type" value="Genomic_DNA"/>
</dbReference>
<evidence type="ECO:0000313" key="4">
    <source>
        <dbReference type="Proteomes" id="UP000247512"/>
    </source>
</evidence>
<dbReference type="InterPro" id="IPR011604">
    <property type="entry name" value="PDDEXK-like_dom_sf"/>
</dbReference>
<evidence type="ECO:0000313" key="3">
    <source>
        <dbReference type="Proteomes" id="UP000189683"/>
    </source>
</evidence>
<proteinExistence type="predicted"/>
<evidence type="ECO:0000313" key="1">
    <source>
        <dbReference type="EMBL" id="AQU88387.1"/>
    </source>
</evidence>
<protein>
    <recommendedName>
        <fullName evidence="5">PD-(D/E)XK endonuclease-like domain-containing protein</fullName>
    </recommendedName>
</protein>
<gene>
    <name evidence="1" type="ORF">B0W47_14000</name>
    <name evidence="2" type="ORF">CDI09_16945</name>
</gene>
<reference evidence="2 4" key="3">
    <citation type="submission" date="2017-06" db="EMBL/GenBank/DDBJ databases">
        <title>A draft genome sequence of Komagataeibacter nataicola LMG 1536.</title>
        <authorList>
            <person name="Skraban J."/>
            <person name="Cleenwerck I."/>
            <person name="Vandamme P."/>
            <person name="Trcek J."/>
        </authorList>
    </citation>
    <scope>NUCLEOTIDE SEQUENCE [LARGE SCALE GENOMIC DNA]</scope>
    <source>
        <strain evidence="2 4">LMG 1536</strain>
    </source>
</reference>
<organism evidence="1 3">
    <name type="scientific">Komagataeibacter nataicola</name>
    <dbReference type="NCBI Taxonomy" id="265960"/>
    <lineage>
        <taxon>Bacteria</taxon>
        <taxon>Pseudomonadati</taxon>
        <taxon>Pseudomonadota</taxon>
        <taxon>Alphaproteobacteria</taxon>
        <taxon>Acetobacterales</taxon>
        <taxon>Acetobacteraceae</taxon>
        <taxon>Komagataeibacter</taxon>
    </lineage>
</organism>
<evidence type="ECO:0000313" key="2">
    <source>
        <dbReference type="EMBL" id="PYD64850.1"/>
    </source>
</evidence>
<dbReference type="EMBL" id="NIRT01000070">
    <property type="protein sequence ID" value="PYD64850.1"/>
    <property type="molecule type" value="Genomic_DNA"/>
</dbReference>
<keyword evidence="4" id="KW-1185">Reference proteome</keyword>
<dbReference type="KEGG" id="kna:B0W47_14000"/>
<reference evidence="1" key="2">
    <citation type="submission" date="2017-02" db="EMBL/GenBank/DDBJ databases">
        <authorList>
            <person name="Zhang H."/>
        </authorList>
    </citation>
    <scope>NUCLEOTIDE SEQUENCE</scope>
    <source>
        <strain evidence="1">RZS01</strain>
    </source>
</reference>
<dbReference type="Gene3D" id="3.90.320.10">
    <property type="match status" value="1"/>
</dbReference>
<dbReference type="Proteomes" id="UP000189683">
    <property type="component" value="Chromosome"/>
</dbReference>
<dbReference type="Proteomes" id="UP000247512">
    <property type="component" value="Unassembled WGS sequence"/>
</dbReference>
<dbReference type="AlphaFoldDB" id="A0A9N7CC24"/>
<evidence type="ECO:0008006" key="5">
    <source>
        <dbReference type="Google" id="ProtNLM"/>
    </source>
</evidence>
<reference evidence="3" key="1">
    <citation type="submission" date="2017-02" db="EMBL/GenBank/DDBJ databases">
        <title>zhang.</title>
        <authorList>
            <person name="Zhang H."/>
        </authorList>
    </citation>
    <scope>NUCLEOTIDE SEQUENCE [LARGE SCALE GENOMIC DNA]</scope>
    <source>
        <strain evidence="3">RZS01</strain>
    </source>
</reference>